<evidence type="ECO:0000313" key="3">
    <source>
        <dbReference type="WBParaSite" id="SSLN_0002093801-mRNA-1"/>
    </source>
</evidence>
<reference evidence="3" key="1">
    <citation type="submission" date="2016-06" db="UniProtKB">
        <authorList>
            <consortium name="WormBaseParasite"/>
        </authorList>
    </citation>
    <scope>IDENTIFICATION</scope>
</reference>
<dbReference type="Proteomes" id="UP000275846">
    <property type="component" value="Unassembled WGS sequence"/>
</dbReference>
<dbReference type="OrthoDB" id="191371at2759"/>
<organism evidence="3">
    <name type="scientific">Schistocephalus solidus</name>
    <name type="common">Tapeworm</name>
    <dbReference type="NCBI Taxonomy" id="70667"/>
    <lineage>
        <taxon>Eukaryota</taxon>
        <taxon>Metazoa</taxon>
        <taxon>Spiralia</taxon>
        <taxon>Lophotrochozoa</taxon>
        <taxon>Platyhelminthes</taxon>
        <taxon>Cestoda</taxon>
        <taxon>Eucestoda</taxon>
        <taxon>Diphyllobothriidea</taxon>
        <taxon>Diphyllobothriidae</taxon>
        <taxon>Schistocephalus</taxon>
    </lineage>
</organism>
<evidence type="ECO:0000313" key="1">
    <source>
        <dbReference type="EMBL" id="VDM06577.1"/>
    </source>
</evidence>
<evidence type="ECO:0000313" key="2">
    <source>
        <dbReference type="Proteomes" id="UP000275846"/>
    </source>
</evidence>
<reference evidence="1 2" key="2">
    <citation type="submission" date="2018-11" db="EMBL/GenBank/DDBJ databases">
        <authorList>
            <consortium name="Pathogen Informatics"/>
        </authorList>
    </citation>
    <scope>NUCLEOTIDE SEQUENCE [LARGE SCALE GENOMIC DNA]</scope>
    <source>
        <strain evidence="1 2">NST_G2</strain>
    </source>
</reference>
<keyword evidence="2" id="KW-1185">Reference proteome</keyword>
<gene>
    <name evidence="1" type="ORF">SSLN_LOCUS20191</name>
</gene>
<dbReference type="WBParaSite" id="SSLN_0002093801-mRNA-1">
    <property type="protein sequence ID" value="SSLN_0002093801-mRNA-1"/>
    <property type="gene ID" value="SSLN_0002093801"/>
</dbReference>
<proteinExistence type="predicted"/>
<dbReference type="InterPro" id="IPR036691">
    <property type="entry name" value="Endo/exonu/phosph_ase_sf"/>
</dbReference>
<sequence>MQAGLGNRVENQGLTSDLLDNVLRLGTAKFATIISAYAPPMTSSDAAKDKFYEELHALLATGPKADKINVLGDFNACVGTDQAAWQGALGPHGLGSCTITASFFCKPGQNTVS</sequence>
<dbReference type="EMBL" id="UYSU01054100">
    <property type="protein sequence ID" value="VDM06577.1"/>
    <property type="molecule type" value="Genomic_DNA"/>
</dbReference>
<dbReference type="SUPFAM" id="SSF56219">
    <property type="entry name" value="DNase I-like"/>
    <property type="match status" value="1"/>
</dbReference>
<protein>
    <submittedName>
        <fullName evidence="3">Endo/exonuclease/phosphatase domain-containing protein</fullName>
    </submittedName>
</protein>
<dbReference type="AlphaFoldDB" id="A0A183TUP3"/>
<name>A0A183TUP3_SCHSO</name>
<dbReference type="Gene3D" id="3.60.10.10">
    <property type="entry name" value="Endonuclease/exonuclease/phosphatase"/>
    <property type="match status" value="1"/>
</dbReference>
<accession>A0A183TUP3</accession>